<reference evidence="9 10" key="1">
    <citation type="submission" date="2016-10" db="EMBL/GenBank/DDBJ databases">
        <title>Methanohalophilus halophilus.</title>
        <authorList>
            <person name="L'haridon S."/>
        </authorList>
    </citation>
    <scope>NUCLEOTIDE SEQUENCE [LARGE SCALE GENOMIC DNA]</scope>
    <source>
        <strain evidence="9 10">Z-7982</strain>
    </source>
</reference>
<evidence type="ECO:0000256" key="5">
    <source>
        <dbReference type="ARBA" id="ARBA00022679"/>
    </source>
</evidence>
<evidence type="ECO:0000256" key="4">
    <source>
        <dbReference type="ARBA" id="ARBA00022603"/>
    </source>
</evidence>
<dbReference type="Pfam" id="PF09505">
    <property type="entry name" value="Dimeth_Pyl"/>
    <property type="match status" value="1"/>
</dbReference>
<sequence length="355" mass="38044">MANEYFLRMGDGERISMTKDQIIADLQEGSADAADLGNIPELSGDELDKLADIIMDSNRLVSVEPGMEIPVTHDIGTLRIDGDQGNSGVGIPSSRLTGCMMHERGFGADTMELGHIDYSFKPVKPVIAQEQQAMEVCQQNMTVPLLYGAMPNLGLYYTPDGPFENPGDLMKAFKINEARESIEHAGDHATRDITWIMQHLQKVGCDGVNFDTIGAAGDGDVYASLYAMKALREEFPNIYIEAGMAGECTLGMHGELEFEGKALAGLWPHEQVPLAEEAGANVFGPVCNTNTSKTSAWNLARAVTFTKAAVSAANIPCHVDMGMGVGGIPMFETPPIDAVTRASKAMVEVAGVDGI</sequence>
<keyword evidence="5 9" id="KW-0808">Transferase</keyword>
<evidence type="ECO:0000313" key="9">
    <source>
        <dbReference type="EMBL" id="APH38970.1"/>
    </source>
</evidence>
<accession>A0A1L3Q297</accession>
<dbReference type="AlphaFoldDB" id="A0A1L3Q297"/>
<keyword evidence="6" id="KW-0669">Pyrrolysine</keyword>
<evidence type="ECO:0000256" key="8">
    <source>
        <dbReference type="ARBA" id="ARBA00029367"/>
    </source>
</evidence>
<dbReference type="STRING" id="2177.BHR79_05340"/>
<gene>
    <name evidence="9" type="ORF">BHR79_05340</name>
</gene>
<evidence type="ECO:0000256" key="2">
    <source>
        <dbReference type="ARBA" id="ARBA00008844"/>
    </source>
</evidence>
<comment type="catalytic activity">
    <reaction evidence="8">
        <text>Co(I)-[dimethylamine-specific corrinoid protein] + dimethylamine + H(+) = methyl-Co(III)-[dimethylamine-specific corrinoid protein] + methylamine</text>
        <dbReference type="Rhea" id="RHEA:41175"/>
        <dbReference type="Rhea" id="RHEA-COMP:11122"/>
        <dbReference type="Rhea" id="RHEA-COMP:11123"/>
        <dbReference type="ChEBI" id="CHEBI:15378"/>
        <dbReference type="ChEBI" id="CHEBI:58040"/>
        <dbReference type="ChEBI" id="CHEBI:59338"/>
        <dbReference type="ChEBI" id="CHEBI:85033"/>
        <dbReference type="ChEBI" id="CHEBI:85035"/>
        <dbReference type="EC" id="2.1.1.249"/>
    </reaction>
</comment>
<evidence type="ECO:0000256" key="7">
    <source>
        <dbReference type="ARBA" id="ARBA00022994"/>
    </source>
</evidence>
<dbReference type="Proteomes" id="UP000186879">
    <property type="component" value="Chromosome"/>
</dbReference>
<keyword evidence="10" id="KW-1185">Reference proteome</keyword>
<dbReference type="GO" id="GO:0015948">
    <property type="term" value="P:methanogenesis"/>
    <property type="evidence" value="ECO:0007669"/>
    <property type="project" value="UniProtKB-KW"/>
</dbReference>
<dbReference type="GO" id="GO:0032259">
    <property type="term" value="P:methylation"/>
    <property type="evidence" value="ECO:0007669"/>
    <property type="project" value="UniProtKB-KW"/>
</dbReference>
<dbReference type="NCBIfam" id="TIGR02368">
    <property type="entry name" value="dimeth_PyL"/>
    <property type="match status" value="1"/>
</dbReference>
<dbReference type="UniPathway" id="UPA00644"/>
<proteinExistence type="inferred from homology"/>
<comment type="pathway">
    <text evidence="1">One-carbon metabolism; methanogenesis from dimethylamine.</text>
</comment>
<dbReference type="KEGG" id="mhaz:BHR79_05340"/>
<organism evidence="9 10">
    <name type="scientific">Methanohalophilus halophilus</name>
    <dbReference type="NCBI Taxonomy" id="2177"/>
    <lineage>
        <taxon>Archaea</taxon>
        <taxon>Methanobacteriati</taxon>
        <taxon>Methanobacteriota</taxon>
        <taxon>Stenosarchaea group</taxon>
        <taxon>Methanomicrobia</taxon>
        <taxon>Methanosarcinales</taxon>
        <taxon>Methanosarcinaceae</taxon>
        <taxon>Methanohalophilus</taxon>
    </lineage>
</organism>
<dbReference type="GO" id="GO:0043791">
    <property type="term" value="F:dimethylamine methyltransferase activity"/>
    <property type="evidence" value="ECO:0007669"/>
    <property type="project" value="UniProtKB-EC"/>
</dbReference>
<dbReference type="EC" id="2.1.1.249" evidence="3"/>
<keyword evidence="4 9" id="KW-0489">Methyltransferase</keyword>
<dbReference type="EMBL" id="CP017921">
    <property type="protein sequence ID" value="APH38970.1"/>
    <property type="molecule type" value="Genomic_DNA"/>
</dbReference>
<dbReference type="InterPro" id="IPR012653">
    <property type="entry name" value="Dimeth_MeTrfase_MtbB"/>
</dbReference>
<evidence type="ECO:0000256" key="6">
    <source>
        <dbReference type="ARBA" id="ARBA00022774"/>
    </source>
</evidence>
<keyword evidence="7" id="KW-0484">Methanogenesis</keyword>
<comment type="similarity">
    <text evidence="2">Belongs to the dimethylamine methyltransferase family.</text>
</comment>
<evidence type="ECO:0000256" key="1">
    <source>
        <dbReference type="ARBA" id="ARBA00004890"/>
    </source>
</evidence>
<name>A0A1L3Q297_9EURY</name>
<protein>
    <recommendedName>
        <fullName evidence="3">[dimethylamine--corrinoid protein] Co-methyltransferase</fullName>
        <ecNumber evidence="3">2.1.1.249</ecNumber>
    </recommendedName>
</protein>
<evidence type="ECO:0000256" key="3">
    <source>
        <dbReference type="ARBA" id="ARBA00012854"/>
    </source>
</evidence>
<evidence type="ECO:0000313" key="10">
    <source>
        <dbReference type="Proteomes" id="UP000186879"/>
    </source>
</evidence>